<protein>
    <submittedName>
        <fullName evidence="7">RDD family protein</fullName>
    </submittedName>
</protein>
<reference evidence="8" key="1">
    <citation type="submission" date="2017-01" db="EMBL/GenBank/DDBJ databases">
        <authorList>
            <person name="Varghese N."/>
            <person name="Submissions S."/>
        </authorList>
    </citation>
    <scope>NUCLEOTIDE SEQUENCE [LARGE SCALE GENOMIC DNA]</scope>
    <source>
        <strain evidence="8">DSM 23127</strain>
    </source>
</reference>
<evidence type="ECO:0000256" key="3">
    <source>
        <dbReference type="ARBA" id="ARBA00022989"/>
    </source>
</evidence>
<keyword evidence="3 5" id="KW-1133">Transmembrane helix</keyword>
<keyword evidence="8" id="KW-1185">Reference proteome</keyword>
<dbReference type="GO" id="GO:0016020">
    <property type="term" value="C:membrane"/>
    <property type="evidence" value="ECO:0007669"/>
    <property type="project" value="UniProtKB-SubCell"/>
</dbReference>
<name>A0A1N7KFH7_9BACI</name>
<evidence type="ECO:0000256" key="5">
    <source>
        <dbReference type="SAM" id="Phobius"/>
    </source>
</evidence>
<dbReference type="AlphaFoldDB" id="A0A1N7KFH7"/>
<dbReference type="Pfam" id="PF06271">
    <property type="entry name" value="RDD"/>
    <property type="match status" value="1"/>
</dbReference>
<evidence type="ECO:0000256" key="4">
    <source>
        <dbReference type="ARBA" id="ARBA00023136"/>
    </source>
</evidence>
<evidence type="ECO:0000313" key="7">
    <source>
        <dbReference type="EMBL" id="SIS60317.1"/>
    </source>
</evidence>
<gene>
    <name evidence="7" type="ORF">SAMN05421687_11128</name>
</gene>
<dbReference type="OrthoDB" id="1450430at2"/>
<keyword evidence="2 5" id="KW-0812">Transmembrane</keyword>
<dbReference type="STRING" id="570947.SAMN05421687_11128"/>
<feature type="transmembrane region" description="Helical" evidence="5">
    <location>
        <begin position="12"/>
        <end position="35"/>
    </location>
</feature>
<dbReference type="InterPro" id="IPR010432">
    <property type="entry name" value="RDD"/>
</dbReference>
<accession>A0A1N7KFH7</accession>
<evidence type="ECO:0000256" key="1">
    <source>
        <dbReference type="ARBA" id="ARBA00004141"/>
    </source>
</evidence>
<sequence length="121" mass="13573">MKGAAFQKRIFAFFLDYVLILIYGIVVLGGASMLFRGFFTGLFSHSPLVAQGTGFFFLTLPVVLYFCLMEASAHQATWGKRKMGLRVTDEKGFRIAVLRSQNLYDIAAGTIVWEKGEYNDV</sequence>
<proteinExistence type="predicted"/>
<organism evidence="7 8">
    <name type="scientific">Salimicrobium flavidum</name>
    <dbReference type="NCBI Taxonomy" id="570947"/>
    <lineage>
        <taxon>Bacteria</taxon>
        <taxon>Bacillati</taxon>
        <taxon>Bacillota</taxon>
        <taxon>Bacilli</taxon>
        <taxon>Bacillales</taxon>
        <taxon>Bacillaceae</taxon>
        <taxon>Salimicrobium</taxon>
    </lineage>
</organism>
<feature type="transmembrane region" description="Helical" evidence="5">
    <location>
        <begin position="55"/>
        <end position="73"/>
    </location>
</feature>
<evidence type="ECO:0000313" key="8">
    <source>
        <dbReference type="Proteomes" id="UP000187608"/>
    </source>
</evidence>
<comment type="subcellular location">
    <subcellularLocation>
        <location evidence="1">Membrane</location>
        <topology evidence="1">Multi-pass membrane protein</topology>
    </subcellularLocation>
</comment>
<dbReference type="EMBL" id="FTOC01000011">
    <property type="protein sequence ID" value="SIS60317.1"/>
    <property type="molecule type" value="Genomic_DNA"/>
</dbReference>
<feature type="domain" description="RDD" evidence="6">
    <location>
        <begin position="5"/>
        <end position="99"/>
    </location>
</feature>
<evidence type="ECO:0000256" key="2">
    <source>
        <dbReference type="ARBA" id="ARBA00022692"/>
    </source>
</evidence>
<evidence type="ECO:0000259" key="6">
    <source>
        <dbReference type="Pfam" id="PF06271"/>
    </source>
</evidence>
<dbReference type="RefSeq" id="WP_076560297.1">
    <property type="nucleotide sequence ID" value="NZ_FTOC01000011.1"/>
</dbReference>
<keyword evidence="4 5" id="KW-0472">Membrane</keyword>
<dbReference type="Proteomes" id="UP000187608">
    <property type="component" value="Unassembled WGS sequence"/>
</dbReference>